<reference evidence="1 2" key="1">
    <citation type="submission" date="2023-08" db="EMBL/GenBank/DDBJ databases">
        <title>The draft genome sequence of Paracraurococcus sp. LOR1-02.</title>
        <authorList>
            <person name="Kingkaew E."/>
            <person name="Tanasupawat S."/>
        </authorList>
    </citation>
    <scope>NUCLEOTIDE SEQUENCE [LARGE SCALE GENOMIC DNA]</scope>
    <source>
        <strain evidence="1 2">LOR1-02</strain>
    </source>
</reference>
<evidence type="ECO:0000313" key="1">
    <source>
        <dbReference type="EMBL" id="MDO9714054.1"/>
    </source>
</evidence>
<dbReference type="RefSeq" id="WP_305108896.1">
    <property type="nucleotide sequence ID" value="NZ_JAUTWS010000157.1"/>
</dbReference>
<evidence type="ECO:0000313" key="2">
    <source>
        <dbReference type="Proteomes" id="UP001243009"/>
    </source>
</evidence>
<comment type="caution">
    <text evidence="1">The sequence shown here is derived from an EMBL/GenBank/DDBJ whole genome shotgun (WGS) entry which is preliminary data.</text>
</comment>
<dbReference type="Proteomes" id="UP001243009">
    <property type="component" value="Unassembled WGS sequence"/>
</dbReference>
<accession>A0ABT9ECW9</accession>
<name>A0ABT9ECW9_9PROT</name>
<gene>
    <name evidence="1" type="ORF">Q7A36_37480</name>
</gene>
<proteinExistence type="predicted"/>
<keyword evidence="2" id="KW-1185">Reference proteome</keyword>
<sequence length="100" mass="10612">MAVSFVVLGFEPADEGSQLAGLARVALEVAGLPFIIDGFRLLRTRCGPVLMPPVHRGPDGTCRPTLELPQYIMAAMTAEVVAQTSEGRPAPMGFPSYPEA</sequence>
<protein>
    <submittedName>
        <fullName evidence="1">Uncharacterized protein</fullName>
    </submittedName>
</protein>
<organism evidence="1 2">
    <name type="scientific">Paracraurococcus lichenis</name>
    <dbReference type="NCBI Taxonomy" id="3064888"/>
    <lineage>
        <taxon>Bacteria</taxon>
        <taxon>Pseudomonadati</taxon>
        <taxon>Pseudomonadota</taxon>
        <taxon>Alphaproteobacteria</taxon>
        <taxon>Acetobacterales</taxon>
        <taxon>Roseomonadaceae</taxon>
        <taxon>Paracraurococcus</taxon>
    </lineage>
</organism>
<dbReference type="EMBL" id="JAUTWS010000157">
    <property type="protein sequence ID" value="MDO9714054.1"/>
    <property type="molecule type" value="Genomic_DNA"/>
</dbReference>